<dbReference type="GO" id="GO:0043190">
    <property type="term" value="C:ATP-binding cassette (ABC) transporter complex"/>
    <property type="evidence" value="ECO:0007669"/>
    <property type="project" value="InterPro"/>
</dbReference>
<dbReference type="Gene3D" id="3.40.190.10">
    <property type="entry name" value="Periplasmic binding protein-like II"/>
    <property type="match status" value="1"/>
</dbReference>
<evidence type="ECO:0000259" key="2">
    <source>
        <dbReference type="Pfam" id="PF00496"/>
    </source>
</evidence>
<feature type="domain" description="Solute-binding protein family 5" evidence="2">
    <location>
        <begin position="78"/>
        <end position="462"/>
    </location>
</feature>
<feature type="signal peptide" evidence="1">
    <location>
        <begin position="1"/>
        <end position="19"/>
    </location>
</feature>
<dbReference type="SUPFAM" id="SSF53850">
    <property type="entry name" value="Periplasmic binding protein-like II"/>
    <property type="match status" value="1"/>
</dbReference>
<proteinExistence type="predicted"/>
<dbReference type="CDD" id="cd08513">
    <property type="entry name" value="PBP2_thermophilic_Hb8_like"/>
    <property type="match status" value="1"/>
</dbReference>
<dbReference type="InterPro" id="IPR000914">
    <property type="entry name" value="SBP_5_dom"/>
</dbReference>
<accession>A0A1B9BUL2</accession>
<comment type="caution">
    <text evidence="3">The sequence shown here is derived from an EMBL/GenBank/DDBJ whole genome shotgun (WGS) entry which is preliminary data.</text>
</comment>
<organism evidence="3 4">
    <name type="scientific">Acidithiobacillus ferrivorans</name>
    <dbReference type="NCBI Taxonomy" id="160808"/>
    <lineage>
        <taxon>Bacteria</taxon>
        <taxon>Pseudomonadati</taxon>
        <taxon>Pseudomonadota</taxon>
        <taxon>Acidithiobacillia</taxon>
        <taxon>Acidithiobacillales</taxon>
        <taxon>Acidithiobacillaceae</taxon>
        <taxon>Acidithiobacillus</taxon>
    </lineage>
</organism>
<dbReference type="Gene3D" id="3.10.105.10">
    <property type="entry name" value="Dipeptide-binding Protein, Domain 3"/>
    <property type="match status" value="1"/>
</dbReference>
<dbReference type="EMBL" id="MASQ01000145">
    <property type="protein sequence ID" value="OCB01370.1"/>
    <property type="molecule type" value="Genomic_DNA"/>
</dbReference>
<dbReference type="PANTHER" id="PTHR30290">
    <property type="entry name" value="PERIPLASMIC BINDING COMPONENT OF ABC TRANSPORTER"/>
    <property type="match status" value="1"/>
</dbReference>
<sequence length="536" mass="59448">MLFLGTICAGLLVVDSACAAPVTALTTVTSVGLAPPMNVNSLLPVVNNDSSANTQIITLMFRPLIWIGTDLKIDWKQSIAQKITVSPDRRQFTIRLKPWLWSDGKPVTAKDTLACLRMIQGFGARYANDGMGGMPDIIDKAVALNERTLQITLKRPVNPIWFELNGLSQLIPVPAWRWKKYSIDTLFKLQDKAGMVSVVDGPYKLARFTPGRSIDFVRNPQYSGAQPHLQQLRFKMYTSDSGAFWALKSGVIQAGMIPHYLYAARWMVKNLNTCVSNGGYGFNYVTLNFTNPKVAFLRDVKVRQALALAVNQTQIIKTAFHGLGVPSFNPVPTNPDTYLSPEMKVLVANPASAYNPTKAKQLLAAAGWLPGPDGVRVHHGQKLMFTMLVPDVSQTLVAVSELLEADWRGIGVDMRIRILPFNLELAKLHPHGKWEASMIVWSYNPDYYPSGDGLFNASGGSNYGDYSNPKMDQLISDSAQENGIKALYAYENYAYEQAPVIFLPYPEYVVKYARNVTHDQLITALYSVGCEAQRSQ</sequence>
<dbReference type="InterPro" id="IPR039424">
    <property type="entry name" value="SBP_5"/>
</dbReference>
<evidence type="ECO:0000313" key="3">
    <source>
        <dbReference type="EMBL" id="OCB01370.1"/>
    </source>
</evidence>
<dbReference type="GO" id="GO:1904680">
    <property type="term" value="F:peptide transmembrane transporter activity"/>
    <property type="evidence" value="ECO:0007669"/>
    <property type="project" value="TreeGrafter"/>
</dbReference>
<evidence type="ECO:0000256" key="1">
    <source>
        <dbReference type="SAM" id="SignalP"/>
    </source>
</evidence>
<dbReference type="AlphaFoldDB" id="A0A1B9BUL2"/>
<dbReference type="InterPro" id="IPR030678">
    <property type="entry name" value="Peptide/Ni-bd"/>
</dbReference>
<dbReference type="PIRSF" id="PIRSF002741">
    <property type="entry name" value="MppA"/>
    <property type="match status" value="1"/>
</dbReference>
<dbReference type="Proteomes" id="UP000093129">
    <property type="component" value="Unassembled WGS sequence"/>
</dbReference>
<protein>
    <submittedName>
        <fullName evidence="3">Peptide ABC transporter substrate-binding protein</fullName>
    </submittedName>
</protein>
<dbReference type="GO" id="GO:0030288">
    <property type="term" value="C:outer membrane-bounded periplasmic space"/>
    <property type="evidence" value="ECO:0007669"/>
    <property type="project" value="UniProtKB-ARBA"/>
</dbReference>
<dbReference type="GO" id="GO:0015833">
    <property type="term" value="P:peptide transport"/>
    <property type="evidence" value="ECO:0007669"/>
    <property type="project" value="TreeGrafter"/>
</dbReference>
<dbReference type="Pfam" id="PF00496">
    <property type="entry name" value="SBP_bac_5"/>
    <property type="match status" value="1"/>
</dbReference>
<keyword evidence="1" id="KW-0732">Signal</keyword>
<name>A0A1B9BUL2_9PROT</name>
<evidence type="ECO:0000313" key="4">
    <source>
        <dbReference type="Proteomes" id="UP000093129"/>
    </source>
</evidence>
<reference evidence="3 4" key="1">
    <citation type="submission" date="2016-07" db="EMBL/GenBank/DDBJ databases">
        <title>Draft genome of a psychrotolerant acidophile Acidithiobacillus ferrivorans strain YL15.</title>
        <authorList>
            <person name="Peng T."/>
            <person name="Ma L."/>
            <person name="Nan M."/>
            <person name="An N."/>
            <person name="Wang M."/>
            <person name="Qiu G."/>
            <person name="Zeng W."/>
        </authorList>
    </citation>
    <scope>NUCLEOTIDE SEQUENCE [LARGE SCALE GENOMIC DNA]</scope>
    <source>
        <strain evidence="3 4">YL15</strain>
    </source>
</reference>
<feature type="chain" id="PRO_5008622901" evidence="1">
    <location>
        <begin position="20"/>
        <end position="536"/>
    </location>
</feature>
<gene>
    <name evidence="3" type="ORF">BBC27_04305</name>
</gene>